<feature type="domain" description="Single-stranded DNA binding protein Ssb-like OB fold" evidence="1">
    <location>
        <begin position="11"/>
        <end position="67"/>
    </location>
</feature>
<dbReference type="InterPro" id="IPR012340">
    <property type="entry name" value="NA-bd_OB-fold"/>
</dbReference>
<reference evidence="2 3" key="1">
    <citation type="journal article" date="2021" name="Nat. Plants">
        <title>The Taxus genome provides insights into paclitaxel biosynthesis.</title>
        <authorList>
            <person name="Xiong X."/>
            <person name="Gou J."/>
            <person name="Liao Q."/>
            <person name="Li Y."/>
            <person name="Zhou Q."/>
            <person name="Bi G."/>
            <person name="Li C."/>
            <person name="Du R."/>
            <person name="Wang X."/>
            <person name="Sun T."/>
            <person name="Guo L."/>
            <person name="Liang H."/>
            <person name="Lu P."/>
            <person name="Wu Y."/>
            <person name="Zhang Z."/>
            <person name="Ro D.K."/>
            <person name="Shang Y."/>
            <person name="Huang S."/>
            <person name="Yan J."/>
        </authorList>
    </citation>
    <scope>NUCLEOTIDE SEQUENCE [LARGE SCALE GENOMIC DNA]</scope>
    <source>
        <strain evidence="2">Ta-2019</strain>
    </source>
</reference>
<dbReference type="Proteomes" id="UP000824469">
    <property type="component" value="Unassembled WGS sequence"/>
</dbReference>
<dbReference type="GO" id="GO:0005886">
    <property type="term" value="C:plasma membrane"/>
    <property type="evidence" value="ECO:0007669"/>
    <property type="project" value="TreeGrafter"/>
</dbReference>
<dbReference type="InterPro" id="IPR023298">
    <property type="entry name" value="ATPase_P-typ_TM_dom_sf"/>
</dbReference>
<dbReference type="EMBL" id="JAHRHJ020000007">
    <property type="protein sequence ID" value="KAH9307868.1"/>
    <property type="molecule type" value="Genomic_DNA"/>
</dbReference>
<dbReference type="FunFam" id="2.70.150.10:FF:000054">
    <property type="entry name" value="Phospholipid-transporting ATPase"/>
    <property type="match status" value="1"/>
</dbReference>
<evidence type="ECO:0000259" key="1">
    <source>
        <dbReference type="Pfam" id="PF21473"/>
    </source>
</evidence>
<evidence type="ECO:0000313" key="2">
    <source>
        <dbReference type="EMBL" id="KAH9307868.1"/>
    </source>
</evidence>
<dbReference type="PANTHER" id="PTHR24092">
    <property type="entry name" value="PROBABLE PHOSPHOLIPID-TRANSPORTING ATPASE"/>
    <property type="match status" value="1"/>
</dbReference>
<feature type="non-terminal residue" evidence="2">
    <location>
        <position position="300"/>
    </location>
</feature>
<sequence length="300" mass="33525">MAEEFTKVVQLRPGTSGLTMVVKVVDAKAVLQKGPQGRQMRLAECLVGDDTAIIVFIARGDQTSSFPETSRIPSFPNEQLLVDFLEVTGAAPDLVTWNVVISREHFHRLAYIYFLVIAALNQLPQLAVFGRTVSLFPLLFVLCVTAIKDGYEDWRRHHSDKKENNREVQVLQGVKFSSKKWKNVMVGEVLKIPANETILCDIVLLETSYPSGIAYVQTINLDGESNLKTRYARPETAAKRPEREPPSGLIRCEQPNRNIYGFIANMEIDGRRIPLGPSNIVLRGCQLKNTAWVVGVVAYA</sequence>
<accession>A0AA38FQY6</accession>
<dbReference type="SUPFAM" id="SSF81665">
    <property type="entry name" value="Calcium ATPase, transmembrane domain M"/>
    <property type="match status" value="1"/>
</dbReference>
<dbReference type="SUPFAM" id="SSF50249">
    <property type="entry name" value="Nucleic acid-binding proteins"/>
    <property type="match status" value="1"/>
</dbReference>
<dbReference type="GO" id="GO:0140326">
    <property type="term" value="F:ATPase-coupled intramembrane lipid transporter activity"/>
    <property type="evidence" value="ECO:0007669"/>
    <property type="project" value="TreeGrafter"/>
</dbReference>
<name>A0AA38FQY6_TAXCH</name>
<evidence type="ECO:0000313" key="3">
    <source>
        <dbReference type="Proteomes" id="UP000824469"/>
    </source>
</evidence>
<organism evidence="2 3">
    <name type="scientific">Taxus chinensis</name>
    <name type="common">Chinese yew</name>
    <name type="synonym">Taxus wallichiana var. chinensis</name>
    <dbReference type="NCBI Taxonomy" id="29808"/>
    <lineage>
        <taxon>Eukaryota</taxon>
        <taxon>Viridiplantae</taxon>
        <taxon>Streptophyta</taxon>
        <taxon>Embryophyta</taxon>
        <taxon>Tracheophyta</taxon>
        <taxon>Spermatophyta</taxon>
        <taxon>Pinopsida</taxon>
        <taxon>Pinidae</taxon>
        <taxon>Conifers II</taxon>
        <taxon>Cupressales</taxon>
        <taxon>Taxaceae</taxon>
        <taxon>Taxus</taxon>
    </lineage>
</organism>
<gene>
    <name evidence="2" type="ORF">KI387_035779</name>
</gene>
<dbReference type="GO" id="GO:0045332">
    <property type="term" value="P:phospholipid translocation"/>
    <property type="evidence" value="ECO:0007669"/>
    <property type="project" value="TreeGrafter"/>
</dbReference>
<dbReference type="Pfam" id="PF21473">
    <property type="entry name" value="OB_Ssb-like"/>
    <property type="match status" value="1"/>
</dbReference>
<keyword evidence="3" id="KW-1185">Reference proteome</keyword>
<proteinExistence type="predicted"/>
<protein>
    <recommendedName>
        <fullName evidence="1">Single-stranded DNA binding protein Ssb-like OB fold domain-containing protein</fullName>
    </recommendedName>
</protein>
<comment type="caution">
    <text evidence="2">The sequence shown here is derived from an EMBL/GenBank/DDBJ whole genome shotgun (WGS) entry which is preliminary data.</text>
</comment>
<dbReference type="SUPFAM" id="SSF81653">
    <property type="entry name" value="Calcium ATPase, transduction domain A"/>
    <property type="match status" value="1"/>
</dbReference>
<dbReference type="PANTHER" id="PTHR24092:SF148">
    <property type="entry name" value="PHOSPHOLIPID-TRANSPORTING ATPASE"/>
    <property type="match status" value="1"/>
</dbReference>
<dbReference type="InterPro" id="IPR048970">
    <property type="entry name" value="OB_Ssb-like"/>
</dbReference>
<dbReference type="OMA" id="PRTCHIL"/>
<dbReference type="Gene3D" id="2.70.150.10">
    <property type="entry name" value="Calcium-transporting ATPase, cytoplasmic transduction domain A"/>
    <property type="match status" value="1"/>
</dbReference>
<dbReference type="Gene3D" id="2.40.50.140">
    <property type="entry name" value="Nucleic acid-binding proteins"/>
    <property type="match status" value="1"/>
</dbReference>
<dbReference type="AlphaFoldDB" id="A0AA38FQY6"/>
<dbReference type="InterPro" id="IPR008250">
    <property type="entry name" value="ATPase_P-typ_transduc_dom_A_sf"/>
</dbReference>